<dbReference type="Proteomes" id="UP000012063">
    <property type="component" value="Unassembled WGS sequence"/>
</dbReference>
<dbReference type="STRING" id="1293054.HSACCH_01557"/>
<name>M5E2A8_9FIRM</name>
<dbReference type="Pfam" id="PF12952">
    <property type="entry name" value="DUF3841"/>
    <property type="match status" value="1"/>
</dbReference>
<keyword evidence="2" id="KW-1185">Reference proteome</keyword>
<protein>
    <recommendedName>
        <fullName evidence="3">DUF3841 domain-containing protein</fullName>
    </recommendedName>
</protein>
<dbReference type="InParanoid" id="M5E2A8"/>
<proteinExistence type="predicted"/>
<accession>M5E2A8</accession>
<organism evidence="1 2">
    <name type="scientific">Halanaerobium saccharolyticum subsp. saccharolyticum DSM 6643</name>
    <dbReference type="NCBI Taxonomy" id="1293054"/>
    <lineage>
        <taxon>Bacteria</taxon>
        <taxon>Bacillati</taxon>
        <taxon>Bacillota</taxon>
        <taxon>Clostridia</taxon>
        <taxon>Halanaerobiales</taxon>
        <taxon>Halanaerobiaceae</taxon>
        <taxon>Halanaerobium</taxon>
    </lineage>
</organism>
<gene>
    <name evidence="1" type="ORF">HSACCH_01557</name>
</gene>
<evidence type="ECO:0000313" key="2">
    <source>
        <dbReference type="Proteomes" id="UP000012063"/>
    </source>
</evidence>
<comment type="caution">
    <text evidence="1">The sequence shown here is derived from an EMBL/GenBank/DDBJ whole genome shotgun (WGS) entry which is preliminary data.</text>
</comment>
<dbReference type="InterPro" id="IPR024211">
    <property type="entry name" value="DUF3841"/>
</dbReference>
<sequence>MIMSTKIEIWTQQSKKVKDLLVKQQRLTVKKSYIEQKYGSEAKIFLTAYNFFVKEAKKIVEKPKDAEYPFWAAADPQTALSGGKGVLIKLKVPQNKVVFFDKKKWNKILNLSYIADDQEDLKKHKETLEKYGINDDSEIILSPHYPVLKNKIKKSWKKLFEGKNDGFNSEKKGAAIWELRSEWVKEFVESNLNNFL</sequence>
<dbReference type="eggNOG" id="ENOG5032SD3">
    <property type="taxonomic scope" value="Bacteria"/>
</dbReference>
<reference evidence="2" key="1">
    <citation type="journal article" date="2013" name="Genome Announc.">
        <title>Genome Sequence of Halanaerobium saccharolyticum subsp. saccharolyticum Strain DSM 6643T, a Halophilic Hydrogen-Producing Bacterium.</title>
        <authorList>
            <person name="Kivisto A."/>
            <person name="Larjo A."/>
            <person name="Ciranna A."/>
            <person name="Santala V."/>
            <person name="Roos C."/>
            <person name="Karp M."/>
        </authorList>
    </citation>
    <scope>NUCLEOTIDE SEQUENCE [LARGE SCALE GENOMIC DNA]</scope>
    <source>
        <strain evidence="2">DSM 6643</strain>
    </source>
</reference>
<evidence type="ECO:0008006" key="3">
    <source>
        <dbReference type="Google" id="ProtNLM"/>
    </source>
</evidence>
<evidence type="ECO:0000313" key="1">
    <source>
        <dbReference type="EMBL" id="CCU79732.1"/>
    </source>
</evidence>
<dbReference type="AlphaFoldDB" id="M5E2A8"/>
<dbReference type="EMBL" id="CAUI01000019">
    <property type="protein sequence ID" value="CCU79732.1"/>
    <property type="molecule type" value="Genomic_DNA"/>
</dbReference>